<evidence type="ECO:0000313" key="2">
    <source>
        <dbReference type="Proteomes" id="UP000276133"/>
    </source>
</evidence>
<feature type="non-terminal residue" evidence="1">
    <location>
        <position position="1"/>
    </location>
</feature>
<proteinExistence type="predicted"/>
<dbReference type="AlphaFoldDB" id="A0A3M7QJG8"/>
<keyword evidence="2" id="KW-1185">Reference proteome</keyword>
<accession>A0A3M7QJG8</accession>
<protein>
    <submittedName>
        <fullName evidence="1">Uncharacterized protein</fullName>
    </submittedName>
</protein>
<name>A0A3M7QJG8_BRAPC</name>
<reference evidence="1 2" key="1">
    <citation type="journal article" date="2018" name="Sci. Rep.">
        <title>Genomic signatures of local adaptation to the degree of environmental predictability in rotifers.</title>
        <authorList>
            <person name="Franch-Gras L."/>
            <person name="Hahn C."/>
            <person name="Garcia-Roger E.M."/>
            <person name="Carmona M.J."/>
            <person name="Serra M."/>
            <person name="Gomez A."/>
        </authorList>
    </citation>
    <scope>NUCLEOTIDE SEQUENCE [LARGE SCALE GENOMIC DNA]</scope>
    <source>
        <strain evidence="1">HYR1</strain>
    </source>
</reference>
<dbReference type="Proteomes" id="UP000276133">
    <property type="component" value="Unassembled WGS sequence"/>
</dbReference>
<evidence type="ECO:0000313" key="1">
    <source>
        <dbReference type="EMBL" id="RNA11597.1"/>
    </source>
</evidence>
<dbReference type="EMBL" id="REGN01005911">
    <property type="protein sequence ID" value="RNA11597.1"/>
    <property type="molecule type" value="Genomic_DNA"/>
</dbReference>
<dbReference type="OrthoDB" id="10102464at2759"/>
<comment type="caution">
    <text evidence="1">The sequence shown here is derived from an EMBL/GenBank/DDBJ whole genome shotgun (WGS) entry which is preliminary data.</text>
</comment>
<gene>
    <name evidence="1" type="ORF">BpHYR1_054255</name>
</gene>
<organism evidence="1 2">
    <name type="scientific">Brachionus plicatilis</name>
    <name type="common">Marine rotifer</name>
    <name type="synonym">Brachionus muelleri</name>
    <dbReference type="NCBI Taxonomy" id="10195"/>
    <lineage>
        <taxon>Eukaryota</taxon>
        <taxon>Metazoa</taxon>
        <taxon>Spiralia</taxon>
        <taxon>Gnathifera</taxon>
        <taxon>Rotifera</taxon>
        <taxon>Eurotatoria</taxon>
        <taxon>Monogononta</taxon>
        <taxon>Pseudotrocha</taxon>
        <taxon>Ploima</taxon>
        <taxon>Brachionidae</taxon>
        <taxon>Brachionus</taxon>
    </lineage>
</organism>
<sequence>TLGFKWCKSKKRIVKIKEEEDMITCMVLSEKCSFEASKESCRSYLNKDIWDTFDEYIEWNDSHKIIEMSKQCWQLIQKRGRGRPRKDKTNE</sequence>